<dbReference type="InterPro" id="IPR003141">
    <property type="entry name" value="Pol/His_phosphatase_N"/>
</dbReference>
<dbReference type="AlphaFoldDB" id="A0A8J4A0A9"/>
<feature type="domain" description="Polymerase/histidinol phosphatase N-terminal" evidence="1">
    <location>
        <begin position="190"/>
        <end position="254"/>
    </location>
</feature>
<gene>
    <name evidence="2" type="ORF">Voc01_064900</name>
</gene>
<evidence type="ECO:0000259" key="1">
    <source>
        <dbReference type="SMART" id="SM00481"/>
    </source>
</evidence>
<dbReference type="SUPFAM" id="SSF89550">
    <property type="entry name" value="PHP domain-like"/>
    <property type="match status" value="1"/>
</dbReference>
<sequence length="491" mass="52463">MSANDGFAPPPGPAAVIRWGMRRIGGRPADAGQLTHVVRHTAADGAGITTFTGRSPFGIDQWVYLPFEVPAGTRRITVAAAHQRFTAVPWVARNVLDLGLFGPDADLRGWSGGARLRFTVSAGDATPGYVPGPVPPGTWAVALGPVVMNPAGMPWKVRVRVERGDDPAPQAATGPLPTAVAGRGPGWYRGDMHVHTVHSDGHRTVRELIGDARDAGLDFIASTDHNTVSANRHLGGLDLAGLLVIPGTEVTTRHGHWLAVGLPDGQWMDWRYRPVDAVFPAVAARLRAAGGVVVAAHPKVPVPGAAWEFGYDDVDAVEVWNGRWSLDDRASLWMWDRLLRQGRRLVAVGNSDCHTLVDAVGSPHTVVHATGLSARAVLDGVRAGRSYLATSPGISLSLVARSRGRGAAIGGTLHTRGDIEVTATVRGAPWTVLRLHTARGVVARTLVDHRGRCRLVWRGDASADRFARVEVRRCRPGRAMVAMSNPVWFVA</sequence>
<dbReference type="Gene3D" id="3.20.20.140">
    <property type="entry name" value="Metal-dependent hydrolases"/>
    <property type="match status" value="1"/>
</dbReference>
<dbReference type="Proteomes" id="UP000635606">
    <property type="component" value="Unassembled WGS sequence"/>
</dbReference>
<organism evidence="2 3">
    <name type="scientific">Virgisporangium ochraceum</name>
    <dbReference type="NCBI Taxonomy" id="65505"/>
    <lineage>
        <taxon>Bacteria</taxon>
        <taxon>Bacillati</taxon>
        <taxon>Actinomycetota</taxon>
        <taxon>Actinomycetes</taxon>
        <taxon>Micromonosporales</taxon>
        <taxon>Micromonosporaceae</taxon>
        <taxon>Virgisporangium</taxon>
    </lineage>
</organism>
<dbReference type="NCBIfam" id="NF038032">
    <property type="entry name" value="CehA_McbA_metalo"/>
    <property type="match status" value="1"/>
</dbReference>
<dbReference type="InterPro" id="IPR016195">
    <property type="entry name" value="Pol/histidinol_Pase-like"/>
</dbReference>
<dbReference type="PANTHER" id="PTHR42924:SF3">
    <property type="entry name" value="POLYMERASE_HISTIDINOL PHOSPHATASE N-TERMINAL DOMAIN-CONTAINING PROTEIN"/>
    <property type="match status" value="1"/>
</dbReference>
<dbReference type="RefSeq" id="WP_203931430.1">
    <property type="nucleotide sequence ID" value="NZ_BOPH01000088.1"/>
</dbReference>
<dbReference type="GO" id="GO:0004534">
    <property type="term" value="F:5'-3' RNA exonuclease activity"/>
    <property type="evidence" value="ECO:0007669"/>
    <property type="project" value="TreeGrafter"/>
</dbReference>
<dbReference type="GO" id="GO:0035312">
    <property type="term" value="F:5'-3' DNA exonuclease activity"/>
    <property type="evidence" value="ECO:0007669"/>
    <property type="project" value="TreeGrafter"/>
</dbReference>
<name>A0A8J4A0A9_9ACTN</name>
<dbReference type="EMBL" id="BOPH01000088">
    <property type="protein sequence ID" value="GIJ71573.1"/>
    <property type="molecule type" value="Genomic_DNA"/>
</dbReference>
<dbReference type="SMART" id="SM00481">
    <property type="entry name" value="POLIIIAc"/>
    <property type="match status" value="1"/>
</dbReference>
<evidence type="ECO:0000313" key="2">
    <source>
        <dbReference type="EMBL" id="GIJ71573.1"/>
    </source>
</evidence>
<proteinExistence type="predicted"/>
<dbReference type="PANTHER" id="PTHR42924">
    <property type="entry name" value="EXONUCLEASE"/>
    <property type="match status" value="1"/>
</dbReference>
<keyword evidence="3" id="KW-1185">Reference proteome</keyword>
<accession>A0A8J4A0A9</accession>
<comment type="caution">
    <text evidence="2">The sequence shown here is derived from an EMBL/GenBank/DDBJ whole genome shotgun (WGS) entry which is preliminary data.</text>
</comment>
<protein>
    <submittedName>
        <fullName evidence="2">Phosphoesterase</fullName>
    </submittedName>
</protein>
<evidence type="ECO:0000313" key="3">
    <source>
        <dbReference type="Proteomes" id="UP000635606"/>
    </source>
</evidence>
<reference evidence="2" key="1">
    <citation type="submission" date="2021-01" db="EMBL/GenBank/DDBJ databases">
        <title>Whole genome shotgun sequence of Virgisporangium ochraceum NBRC 16418.</title>
        <authorList>
            <person name="Komaki H."/>
            <person name="Tamura T."/>
        </authorList>
    </citation>
    <scope>NUCLEOTIDE SEQUENCE</scope>
    <source>
        <strain evidence="2">NBRC 16418</strain>
    </source>
</reference>
<dbReference type="InterPro" id="IPR052018">
    <property type="entry name" value="PHP_domain"/>
</dbReference>